<comment type="similarity">
    <text evidence="3">Belongs to the mandelate racemase/muconate lactonizing enzyme family.</text>
</comment>
<dbReference type="CDD" id="cd03318">
    <property type="entry name" value="MLE"/>
    <property type="match status" value="1"/>
</dbReference>
<dbReference type="SFLD" id="SFLDG00180">
    <property type="entry name" value="muconate_cycloisomerase"/>
    <property type="match status" value="1"/>
</dbReference>
<dbReference type="NCBIfam" id="TIGR02534">
    <property type="entry name" value="mucon_cyclo"/>
    <property type="match status" value="1"/>
</dbReference>
<evidence type="ECO:0000259" key="9">
    <source>
        <dbReference type="SMART" id="SM00922"/>
    </source>
</evidence>
<dbReference type="SUPFAM" id="SSF51604">
    <property type="entry name" value="Enolase C-terminal domain-like"/>
    <property type="match status" value="1"/>
</dbReference>
<comment type="cofactor">
    <cofactor evidence="1">
        <name>Mn(2+)</name>
        <dbReference type="ChEBI" id="CHEBI:29035"/>
    </cofactor>
</comment>
<proteinExistence type="inferred from homology"/>
<dbReference type="GO" id="GO:0030145">
    <property type="term" value="F:manganese ion binding"/>
    <property type="evidence" value="ECO:0007669"/>
    <property type="project" value="InterPro"/>
</dbReference>
<dbReference type="GO" id="GO:0009063">
    <property type="term" value="P:amino acid catabolic process"/>
    <property type="evidence" value="ECO:0007669"/>
    <property type="project" value="InterPro"/>
</dbReference>
<evidence type="ECO:0000256" key="3">
    <source>
        <dbReference type="ARBA" id="ARBA00008031"/>
    </source>
</evidence>
<evidence type="ECO:0000256" key="1">
    <source>
        <dbReference type="ARBA" id="ARBA00001936"/>
    </source>
</evidence>
<dbReference type="InterPro" id="IPR013341">
    <property type="entry name" value="Mandelate_racemase_N_dom"/>
</dbReference>
<dbReference type="InterPro" id="IPR029065">
    <property type="entry name" value="Enolase_C-like"/>
</dbReference>
<protein>
    <submittedName>
        <fullName evidence="10">Muconate cycloisomerase</fullName>
    </submittedName>
</protein>
<evidence type="ECO:0000256" key="7">
    <source>
        <dbReference type="ARBA" id="ARBA00023235"/>
    </source>
</evidence>
<evidence type="ECO:0000256" key="4">
    <source>
        <dbReference type="ARBA" id="ARBA00022723"/>
    </source>
</evidence>
<dbReference type="InterPro" id="IPR036849">
    <property type="entry name" value="Enolase-like_C_sf"/>
</dbReference>
<keyword evidence="11" id="KW-1185">Reference proteome</keyword>
<comment type="pathway">
    <text evidence="2">Aromatic compound metabolism.</text>
</comment>
<keyword evidence="4" id="KW-0479">Metal-binding</keyword>
<keyword evidence="5" id="KW-0058">Aromatic hydrocarbons catabolism</keyword>
<dbReference type="Gene3D" id="3.20.20.120">
    <property type="entry name" value="Enolase-like C-terminal domain"/>
    <property type="match status" value="1"/>
</dbReference>
<accession>A0AAD0RRI4</accession>
<keyword evidence="7" id="KW-0413">Isomerase</keyword>
<dbReference type="SFLD" id="SFLDS00001">
    <property type="entry name" value="Enolase"/>
    <property type="match status" value="1"/>
</dbReference>
<dbReference type="GO" id="GO:0016854">
    <property type="term" value="F:racemase and epimerase activity"/>
    <property type="evidence" value="ECO:0007669"/>
    <property type="project" value="UniProtKB-ARBA"/>
</dbReference>
<dbReference type="KEGG" id="crz:D1345_11050"/>
<dbReference type="SMART" id="SM00922">
    <property type="entry name" value="MR_MLE"/>
    <property type="match status" value="1"/>
</dbReference>
<evidence type="ECO:0000256" key="2">
    <source>
        <dbReference type="ARBA" id="ARBA00005211"/>
    </source>
</evidence>
<dbReference type="SFLD" id="SFLDG01258">
    <property type="entry name" value="(chloro)muconate_cycloisomeras"/>
    <property type="match status" value="1"/>
</dbReference>
<dbReference type="SUPFAM" id="SSF54826">
    <property type="entry name" value="Enolase N-terminal domain-like"/>
    <property type="match status" value="1"/>
</dbReference>
<dbReference type="GO" id="GO:0018849">
    <property type="term" value="F:muconate cycloisomerase activity"/>
    <property type="evidence" value="ECO:0007669"/>
    <property type="project" value="InterPro"/>
</dbReference>
<dbReference type="EMBL" id="CP031968">
    <property type="protein sequence ID" value="AXT46694.1"/>
    <property type="molecule type" value="Genomic_DNA"/>
</dbReference>
<evidence type="ECO:0000256" key="6">
    <source>
        <dbReference type="ARBA" id="ARBA00023211"/>
    </source>
</evidence>
<feature type="active site" description="Proton acceptor" evidence="8">
    <location>
        <position position="206"/>
    </location>
</feature>
<dbReference type="AlphaFoldDB" id="A0AAD0RRI4"/>
<evidence type="ECO:0000256" key="5">
    <source>
        <dbReference type="ARBA" id="ARBA00022797"/>
    </source>
</evidence>
<evidence type="ECO:0000313" key="10">
    <source>
        <dbReference type="EMBL" id="AXT46694.1"/>
    </source>
</evidence>
<gene>
    <name evidence="10" type="ORF">D1345_11050</name>
</gene>
<dbReference type="Pfam" id="PF02746">
    <property type="entry name" value="MR_MLE_N"/>
    <property type="match status" value="1"/>
</dbReference>
<dbReference type="GO" id="GO:0006518">
    <property type="term" value="P:peptide metabolic process"/>
    <property type="evidence" value="ECO:0007669"/>
    <property type="project" value="UniProtKB-ARBA"/>
</dbReference>
<dbReference type="InterPro" id="IPR029017">
    <property type="entry name" value="Enolase-like_N"/>
</dbReference>
<dbReference type="InterPro" id="IPR018110">
    <property type="entry name" value="Mandel_Rmase/mucon_lact_enz_CS"/>
</dbReference>
<name>A0AAD0RRI4_9NEIS</name>
<keyword evidence="6" id="KW-0464">Manganese</keyword>
<dbReference type="Proteomes" id="UP000259465">
    <property type="component" value="Chromosome"/>
</dbReference>
<evidence type="ECO:0000256" key="8">
    <source>
        <dbReference type="PIRSR" id="PIRSR613370-1"/>
    </source>
</evidence>
<reference evidence="10 11" key="1">
    <citation type="submission" date="2018-08" db="EMBL/GenBank/DDBJ databases">
        <title>Complete genome sequence of JP2-74.</title>
        <authorList>
            <person name="Wu L."/>
        </authorList>
    </citation>
    <scope>NUCLEOTIDE SEQUENCE [LARGE SCALE GENOMIC DNA]</scope>
    <source>
        <strain evidence="10 11">JP2-74</strain>
    </source>
</reference>
<feature type="active site" description="Proton donor" evidence="8">
    <location>
        <position position="364"/>
    </location>
</feature>
<dbReference type="PANTHER" id="PTHR48073">
    <property type="entry name" value="O-SUCCINYLBENZOATE SYNTHASE-RELATED"/>
    <property type="match status" value="1"/>
</dbReference>
<dbReference type="InterPro" id="IPR013370">
    <property type="entry name" value="Chloromuconate_cycloisomerase"/>
</dbReference>
<dbReference type="InterPro" id="IPR013342">
    <property type="entry name" value="Mandelate_racemase_C"/>
</dbReference>
<evidence type="ECO:0000313" key="11">
    <source>
        <dbReference type="Proteomes" id="UP000259465"/>
    </source>
</evidence>
<dbReference type="Pfam" id="PF13378">
    <property type="entry name" value="MR_MLE_C"/>
    <property type="match status" value="1"/>
</dbReference>
<dbReference type="PROSITE" id="PS00908">
    <property type="entry name" value="MR_MLE_1"/>
    <property type="match status" value="1"/>
</dbReference>
<sequence>MAQFHSIPHRYGSRRKRCWTHGSTGLHDIRNHGSAILRPDTAIDTVEAILVDLPTIRPHQLSVATMRSQTLALVRIRCRDGQEGWGEATTIGGLQYGEESPESVKTNIDRHLAPLLLGEDARGVGRLLLKLRRGARGNRFAKCALETALLDIQARRLGVPLSDLLGGRVRDSLPVAWTLASGDTGRDIAEAEAMLEQRRHRVFKLKIGLRAPEEDVAHVLAIRRALDGRASVRVDVNQAWSEMQAERAIAPLQDGGVELIEQPVPREHPAALARLARRFAVPIMADESLHGPADANQLARQDAADVFAVKIAQSGGLFAARQVAEIAAVNGLGLYGGTMLEGGIGTIASAQLFATFEQLDWGSELFGPLLLTEELLTEPLCYRDFELRLPSGPGLGVRPDLDKLAALRRDRTAPRLHAV</sequence>
<organism evidence="10 11">
    <name type="scientific">Chromobacterium rhizoryzae</name>
    <dbReference type="NCBI Taxonomy" id="1778675"/>
    <lineage>
        <taxon>Bacteria</taxon>
        <taxon>Pseudomonadati</taxon>
        <taxon>Pseudomonadota</taxon>
        <taxon>Betaproteobacteria</taxon>
        <taxon>Neisseriales</taxon>
        <taxon>Chromobacteriaceae</taxon>
        <taxon>Chromobacterium</taxon>
    </lineage>
</organism>
<feature type="domain" description="Mandelate racemase/muconate lactonizing enzyme C-terminal" evidence="9">
    <location>
        <begin position="185"/>
        <end position="282"/>
    </location>
</feature>
<dbReference type="Gene3D" id="3.30.390.10">
    <property type="entry name" value="Enolase-like, N-terminal domain"/>
    <property type="match status" value="1"/>
</dbReference>
<dbReference type="SFLD" id="SFLDF00009">
    <property type="entry name" value="o-succinylbenzoate_synthase"/>
    <property type="match status" value="1"/>
</dbReference>
<dbReference type="PANTHER" id="PTHR48073:SF2">
    <property type="entry name" value="O-SUCCINYLBENZOATE SYNTHASE"/>
    <property type="match status" value="1"/>
</dbReference>
<dbReference type="PROSITE" id="PS00909">
    <property type="entry name" value="MR_MLE_2"/>
    <property type="match status" value="1"/>
</dbReference>
<dbReference type="GO" id="GO:0018850">
    <property type="term" value="F:chloromuconate cycloisomerase activity"/>
    <property type="evidence" value="ECO:0007669"/>
    <property type="project" value="InterPro"/>
</dbReference>